<feature type="transmembrane region" description="Helical" evidence="1">
    <location>
        <begin position="65"/>
        <end position="88"/>
    </location>
</feature>
<name>A0ABS3K2B0_9HYPH</name>
<protein>
    <submittedName>
        <fullName evidence="2">DUF2523 domain-containing protein</fullName>
    </submittedName>
</protein>
<keyword evidence="1" id="KW-0812">Transmembrane</keyword>
<evidence type="ECO:0000256" key="1">
    <source>
        <dbReference type="SAM" id="Phobius"/>
    </source>
</evidence>
<reference evidence="2 3" key="1">
    <citation type="submission" date="2020-10" db="EMBL/GenBank/DDBJ databases">
        <title>Genomic characterization of underground lake bacteria from Wind Cave National Park: Insight into the archetypical LuxI/LuxR and identification of LuxR solos.</title>
        <authorList>
            <person name="Wengert P.C."/>
            <person name="Savka M.A."/>
        </authorList>
    </citation>
    <scope>NUCLEOTIDE SEQUENCE [LARGE SCALE GENOMIC DNA]</scope>
    <source>
        <strain evidence="2 3">SD316</strain>
    </source>
</reference>
<comment type="caution">
    <text evidence="2">The sequence shown here is derived from an EMBL/GenBank/DDBJ whole genome shotgun (WGS) entry which is preliminary data.</text>
</comment>
<dbReference type="RefSeq" id="WP_207488706.1">
    <property type="nucleotide sequence ID" value="NZ_JADIJS010000002.1"/>
</dbReference>
<organism evidence="2 3">
    <name type="scientific">Brucella pituitosa</name>
    <dbReference type="NCBI Taxonomy" id="571256"/>
    <lineage>
        <taxon>Bacteria</taxon>
        <taxon>Pseudomonadati</taxon>
        <taxon>Pseudomonadota</taxon>
        <taxon>Alphaproteobacteria</taxon>
        <taxon>Hyphomicrobiales</taxon>
        <taxon>Brucellaceae</taxon>
        <taxon>Brucella/Ochrobactrum group</taxon>
        <taxon>Brucella</taxon>
    </lineage>
</organism>
<gene>
    <name evidence="2" type="ORF">IPV26_11005</name>
</gene>
<keyword evidence="1" id="KW-0472">Membrane</keyword>
<proteinExistence type="predicted"/>
<dbReference type="InterPro" id="IPR019670">
    <property type="entry name" value="DUF2523"/>
</dbReference>
<dbReference type="Proteomes" id="UP000718278">
    <property type="component" value="Unassembled WGS sequence"/>
</dbReference>
<keyword evidence="3" id="KW-1185">Reference proteome</keyword>
<dbReference type="EMBL" id="JADIJS010000002">
    <property type="protein sequence ID" value="MBO1040188.1"/>
    <property type="molecule type" value="Genomic_DNA"/>
</dbReference>
<keyword evidence="1" id="KW-1133">Transmembrane helix</keyword>
<accession>A0ABS3K2B0</accession>
<evidence type="ECO:0000313" key="2">
    <source>
        <dbReference type="EMBL" id="MBO1040188.1"/>
    </source>
</evidence>
<dbReference type="Pfam" id="PF10734">
    <property type="entry name" value="DUF2523"/>
    <property type="match status" value="1"/>
</dbReference>
<evidence type="ECO:0000313" key="3">
    <source>
        <dbReference type="Proteomes" id="UP000718278"/>
    </source>
</evidence>
<sequence length="98" mass="10657">MWDSIERFTNDVFESVLLLLVDFVCAIFEALLNIARVAMDGLFSSIDTSMLTEAMGNVPAQMLHVALMVGVGEAVSVVLAALTIRFLLQLIPLLRTGS</sequence>
<feature type="transmembrane region" description="Helical" evidence="1">
    <location>
        <begin position="12"/>
        <end position="35"/>
    </location>
</feature>